<proteinExistence type="predicted"/>
<name>A0A084XVS3_9PROT</name>
<protein>
    <submittedName>
        <fullName evidence="1">Uncharacterized protein</fullName>
    </submittedName>
</protein>
<comment type="caution">
    <text evidence="1">The sequence shown here is derived from an EMBL/GenBank/DDBJ whole genome shotgun (WGS) entry which is preliminary data.</text>
</comment>
<organism evidence="1 2">
    <name type="scientific">Candidatus Accumulibacter vicinus</name>
    <dbReference type="NCBI Taxonomy" id="2954382"/>
    <lineage>
        <taxon>Bacteria</taxon>
        <taxon>Pseudomonadati</taxon>
        <taxon>Pseudomonadota</taxon>
        <taxon>Betaproteobacteria</taxon>
        <taxon>Candidatus Accumulibacter</taxon>
    </lineage>
</organism>
<evidence type="ECO:0000313" key="1">
    <source>
        <dbReference type="EMBL" id="KFB66567.1"/>
    </source>
</evidence>
<gene>
    <name evidence="1" type="ORF">CAPSK01_004088</name>
</gene>
<dbReference type="Proteomes" id="UP000019812">
    <property type="component" value="Unassembled WGS sequence"/>
</dbReference>
<evidence type="ECO:0000313" key="2">
    <source>
        <dbReference type="Proteomes" id="UP000019812"/>
    </source>
</evidence>
<reference evidence="1 2" key="1">
    <citation type="submission" date="2014-07" db="EMBL/GenBank/DDBJ databases">
        <title>Expanding our view of genomic diversity in Candidatus Accumulibacter clades.</title>
        <authorList>
            <person name="Skennerton C.T."/>
            <person name="Barr J.J."/>
            <person name="Slater F.R."/>
            <person name="Bond P.L."/>
            <person name="Tyson G.W."/>
        </authorList>
    </citation>
    <scope>NUCLEOTIDE SEQUENCE [LARGE SCALE GENOMIC DNA]</scope>
    <source>
        <strain evidence="2">SK-01</strain>
    </source>
</reference>
<dbReference type="EMBL" id="JDSS02000041">
    <property type="protein sequence ID" value="KFB66567.1"/>
    <property type="molecule type" value="Genomic_DNA"/>
</dbReference>
<accession>A0A084XVS3</accession>
<dbReference type="AlphaFoldDB" id="A0A084XVS3"/>
<sequence>MRSQPAMAGNLHLQNLMTAVCSLARKRSSVGKKVERPGFEDGFATA</sequence>